<reference evidence="1" key="1">
    <citation type="submission" date="2019-10" db="EMBL/GenBank/DDBJ databases">
        <authorList>
            <consortium name="DOE Joint Genome Institute"/>
            <person name="Kuo A."/>
            <person name="Miyauchi S."/>
            <person name="Kiss E."/>
            <person name="Drula E."/>
            <person name="Kohler A."/>
            <person name="Sanchez-Garcia M."/>
            <person name="Andreopoulos B."/>
            <person name="Barry K.W."/>
            <person name="Bonito G."/>
            <person name="Buee M."/>
            <person name="Carver A."/>
            <person name="Chen C."/>
            <person name="Cichocki N."/>
            <person name="Clum A."/>
            <person name="Culley D."/>
            <person name="Crous P.W."/>
            <person name="Fauchery L."/>
            <person name="Girlanda M."/>
            <person name="Hayes R."/>
            <person name="Keri Z."/>
            <person name="LaButti K."/>
            <person name="Lipzen A."/>
            <person name="Lombard V."/>
            <person name="Magnuson J."/>
            <person name="Maillard F."/>
            <person name="Morin E."/>
            <person name="Murat C."/>
            <person name="Nolan M."/>
            <person name="Ohm R."/>
            <person name="Pangilinan J."/>
            <person name="Pereira M."/>
            <person name="Perotto S."/>
            <person name="Peter M."/>
            <person name="Riley R."/>
            <person name="Sitrit Y."/>
            <person name="Stielow B."/>
            <person name="Szollosi G."/>
            <person name="Zifcakova L."/>
            <person name="Stursova M."/>
            <person name="Spatafora J.W."/>
            <person name="Tedersoo L."/>
            <person name="Vaario L.-M."/>
            <person name="Yamada A."/>
            <person name="Yan M."/>
            <person name="Wang P."/>
            <person name="Xu J."/>
            <person name="Bruns T."/>
            <person name="Baldrian P."/>
            <person name="Vilgalys R."/>
            <person name="Henrissat B."/>
            <person name="Grigoriev I.V."/>
            <person name="Hibbett D."/>
            <person name="Nagy L.G."/>
            <person name="Martin F.M."/>
        </authorList>
    </citation>
    <scope>NUCLEOTIDE SEQUENCE</scope>
    <source>
        <strain evidence="1">BED1</strain>
    </source>
</reference>
<keyword evidence="2" id="KW-1185">Reference proteome</keyword>
<organism evidence="1 2">
    <name type="scientific">Boletus edulis BED1</name>
    <dbReference type="NCBI Taxonomy" id="1328754"/>
    <lineage>
        <taxon>Eukaryota</taxon>
        <taxon>Fungi</taxon>
        <taxon>Dikarya</taxon>
        <taxon>Basidiomycota</taxon>
        <taxon>Agaricomycotina</taxon>
        <taxon>Agaricomycetes</taxon>
        <taxon>Agaricomycetidae</taxon>
        <taxon>Boletales</taxon>
        <taxon>Boletineae</taxon>
        <taxon>Boletaceae</taxon>
        <taxon>Boletoideae</taxon>
        <taxon>Boletus</taxon>
    </lineage>
</organism>
<comment type="caution">
    <text evidence="1">The sequence shown here is derived from an EMBL/GenBank/DDBJ whole genome shotgun (WGS) entry which is preliminary data.</text>
</comment>
<dbReference type="Proteomes" id="UP001194468">
    <property type="component" value="Unassembled WGS sequence"/>
</dbReference>
<accession>A0AAD4BUR6</accession>
<name>A0AAD4BUR6_BOLED</name>
<dbReference type="EMBL" id="WHUW01000012">
    <property type="protein sequence ID" value="KAF8440218.1"/>
    <property type="molecule type" value="Genomic_DNA"/>
</dbReference>
<gene>
    <name evidence="1" type="ORF">L210DRAFT_845871</name>
</gene>
<dbReference type="InterPro" id="IPR040521">
    <property type="entry name" value="KDZ"/>
</dbReference>
<protein>
    <submittedName>
        <fullName evidence="1">Uncharacterized protein</fullName>
    </submittedName>
</protein>
<evidence type="ECO:0000313" key="2">
    <source>
        <dbReference type="Proteomes" id="UP001194468"/>
    </source>
</evidence>
<dbReference type="Pfam" id="PF18758">
    <property type="entry name" value="KDZ"/>
    <property type="match status" value="1"/>
</dbReference>
<sequence>MQKRQLLVTFIPKFHLPAHVRECQWKYSFNYIKVVPALMVRLPNEAGPLSMLWHQVPKRWGQVTV</sequence>
<reference evidence="1" key="2">
    <citation type="journal article" date="2020" name="Nat. Commun.">
        <title>Large-scale genome sequencing of mycorrhizal fungi provides insights into the early evolution of symbiotic traits.</title>
        <authorList>
            <person name="Miyauchi S."/>
            <person name="Kiss E."/>
            <person name="Kuo A."/>
            <person name="Drula E."/>
            <person name="Kohler A."/>
            <person name="Sanchez-Garcia M."/>
            <person name="Morin E."/>
            <person name="Andreopoulos B."/>
            <person name="Barry K.W."/>
            <person name="Bonito G."/>
            <person name="Buee M."/>
            <person name="Carver A."/>
            <person name="Chen C."/>
            <person name="Cichocki N."/>
            <person name="Clum A."/>
            <person name="Culley D."/>
            <person name="Crous P.W."/>
            <person name="Fauchery L."/>
            <person name="Girlanda M."/>
            <person name="Hayes R.D."/>
            <person name="Keri Z."/>
            <person name="LaButti K."/>
            <person name="Lipzen A."/>
            <person name="Lombard V."/>
            <person name="Magnuson J."/>
            <person name="Maillard F."/>
            <person name="Murat C."/>
            <person name="Nolan M."/>
            <person name="Ohm R.A."/>
            <person name="Pangilinan J."/>
            <person name="Pereira M.F."/>
            <person name="Perotto S."/>
            <person name="Peter M."/>
            <person name="Pfister S."/>
            <person name="Riley R."/>
            <person name="Sitrit Y."/>
            <person name="Stielow J.B."/>
            <person name="Szollosi G."/>
            <person name="Zifcakova L."/>
            <person name="Stursova M."/>
            <person name="Spatafora J.W."/>
            <person name="Tedersoo L."/>
            <person name="Vaario L.M."/>
            <person name="Yamada A."/>
            <person name="Yan M."/>
            <person name="Wang P."/>
            <person name="Xu J."/>
            <person name="Bruns T."/>
            <person name="Baldrian P."/>
            <person name="Vilgalys R."/>
            <person name="Dunand C."/>
            <person name="Henrissat B."/>
            <person name="Grigoriev I.V."/>
            <person name="Hibbett D."/>
            <person name="Nagy L.G."/>
            <person name="Martin F.M."/>
        </authorList>
    </citation>
    <scope>NUCLEOTIDE SEQUENCE</scope>
    <source>
        <strain evidence="1">BED1</strain>
    </source>
</reference>
<dbReference type="AlphaFoldDB" id="A0AAD4BUR6"/>
<evidence type="ECO:0000313" key="1">
    <source>
        <dbReference type="EMBL" id="KAF8440218.1"/>
    </source>
</evidence>
<proteinExistence type="predicted"/>